<gene>
    <name evidence="3" type="ORF">LTR97_008513</name>
</gene>
<proteinExistence type="inferred from homology"/>
<evidence type="ECO:0000313" key="4">
    <source>
        <dbReference type="Proteomes" id="UP001310594"/>
    </source>
</evidence>
<evidence type="ECO:0000256" key="2">
    <source>
        <dbReference type="ARBA" id="ARBA00023002"/>
    </source>
</evidence>
<reference evidence="3" key="1">
    <citation type="submission" date="2023-08" db="EMBL/GenBank/DDBJ databases">
        <title>Black Yeasts Isolated from many extreme environments.</title>
        <authorList>
            <person name="Coleine C."/>
            <person name="Stajich J.E."/>
            <person name="Selbmann L."/>
        </authorList>
    </citation>
    <scope>NUCLEOTIDE SEQUENCE</scope>
    <source>
        <strain evidence="3">CCFEE 5810</strain>
    </source>
</reference>
<sequence>MAPKLVFDPVKDIPSLSGKVILVTGGTAGLGRETVLSFAAHTPAHIFFTGRSQSSADSLVKEAKSKFPEAPVTFVQCDLASLESVQKAAKSILEQTDRLDVGMLNAGVMALPPGLTKDGYEIQFGTNHIGHALLVKLLTPLLESTAKRTSDVRLVWNTSLGYKGHLKGGIFFDKLKTTQSNITPALAHWMRYGQSKLANLVYSRAYANKHPSITSVSIHPGVSATGLVTSLSFANRMFVYATNINNMISAEECAWNQEWAATAPLGTGKREVQSGKYYEPVGIETTPTGEAMNDELAEKLWNWTQEELASYN</sequence>
<dbReference type="InterPro" id="IPR036291">
    <property type="entry name" value="NAD(P)-bd_dom_sf"/>
</dbReference>
<keyword evidence="2" id="KW-0560">Oxidoreductase</keyword>
<dbReference type="PRINTS" id="PR00081">
    <property type="entry name" value="GDHRDH"/>
</dbReference>
<organism evidence="3 4">
    <name type="scientific">Elasticomyces elasticus</name>
    <dbReference type="NCBI Taxonomy" id="574655"/>
    <lineage>
        <taxon>Eukaryota</taxon>
        <taxon>Fungi</taxon>
        <taxon>Dikarya</taxon>
        <taxon>Ascomycota</taxon>
        <taxon>Pezizomycotina</taxon>
        <taxon>Dothideomycetes</taxon>
        <taxon>Dothideomycetidae</taxon>
        <taxon>Mycosphaerellales</taxon>
        <taxon>Teratosphaeriaceae</taxon>
        <taxon>Elasticomyces</taxon>
    </lineage>
</organism>
<accession>A0AAN7ZT06</accession>
<protein>
    <recommendedName>
        <fullName evidence="5">Oxidoreductase</fullName>
    </recommendedName>
</protein>
<dbReference type="PANTHER" id="PTHR24320:SF154">
    <property type="entry name" value="OXIDOREDUCTASE, SHORT-CHAIN DEHYDROGENASE_REDUCTASE FAMILY (AFU_ORTHOLOGUE AFUA_2G04560)"/>
    <property type="match status" value="1"/>
</dbReference>
<name>A0AAN7ZT06_9PEZI</name>
<dbReference type="PANTHER" id="PTHR24320">
    <property type="entry name" value="RETINOL DEHYDROGENASE"/>
    <property type="match status" value="1"/>
</dbReference>
<evidence type="ECO:0008006" key="5">
    <source>
        <dbReference type="Google" id="ProtNLM"/>
    </source>
</evidence>
<evidence type="ECO:0000313" key="3">
    <source>
        <dbReference type="EMBL" id="KAK5696093.1"/>
    </source>
</evidence>
<dbReference type="Pfam" id="PF00106">
    <property type="entry name" value="adh_short"/>
    <property type="match status" value="1"/>
</dbReference>
<dbReference type="EMBL" id="JAVRQU010000013">
    <property type="protein sequence ID" value="KAK5696093.1"/>
    <property type="molecule type" value="Genomic_DNA"/>
</dbReference>
<dbReference type="Gene3D" id="3.40.50.720">
    <property type="entry name" value="NAD(P)-binding Rossmann-like Domain"/>
    <property type="match status" value="1"/>
</dbReference>
<comment type="similarity">
    <text evidence="1">Belongs to the short-chain dehydrogenases/reductases (SDR) family.</text>
</comment>
<dbReference type="InterPro" id="IPR002347">
    <property type="entry name" value="SDR_fam"/>
</dbReference>
<dbReference type="SUPFAM" id="SSF51735">
    <property type="entry name" value="NAD(P)-binding Rossmann-fold domains"/>
    <property type="match status" value="1"/>
</dbReference>
<dbReference type="AlphaFoldDB" id="A0AAN7ZT06"/>
<comment type="caution">
    <text evidence="3">The sequence shown here is derived from an EMBL/GenBank/DDBJ whole genome shotgun (WGS) entry which is preliminary data.</text>
</comment>
<dbReference type="GO" id="GO:0016491">
    <property type="term" value="F:oxidoreductase activity"/>
    <property type="evidence" value="ECO:0007669"/>
    <property type="project" value="UniProtKB-KW"/>
</dbReference>
<evidence type="ECO:0000256" key="1">
    <source>
        <dbReference type="ARBA" id="ARBA00006484"/>
    </source>
</evidence>
<dbReference type="Proteomes" id="UP001310594">
    <property type="component" value="Unassembled WGS sequence"/>
</dbReference>